<dbReference type="Gene3D" id="2.130.10.10">
    <property type="entry name" value="YVTN repeat-like/Quinoprotein amine dehydrogenase"/>
    <property type="match status" value="2"/>
</dbReference>
<keyword evidence="5" id="KW-0206">Cytoskeleton</keyword>
<evidence type="ECO:0000256" key="5">
    <source>
        <dbReference type="ARBA" id="ARBA00023212"/>
    </source>
</evidence>
<gene>
    <name evidence="6" type="ORF">CDL15_Pgr002927</name>
</gene>
<keyword evidence="3" id="KW-0853">WD repeat</keyword>
<dbReference type="GO" id="GO:0034314">
    <property type="term" value="P:Arp2/3 complex-mediated actin nucleation"/>
    <property type="evidence" value="ECO:0007669"/>
    <property type="project" value="InterPro"/>
</dbReference>
<name>A0A218X228_PUNGR</name>
<accession>A0A218X228</accession>
<dbReference type="InterPro" id="IPR015943">
    <property type="entry name" value="WD40/YVTN_repeat-like_dom_sf"/>
</dbReference>
<comment type="subcellular location">
    <subcellularLocation>
        <location evidence="1">Cytoplasm</location>
    </subcellularLocation>
</comment>
<dbReference type="PANTHER" id="PTHR10709">
    <property type="entry name" value="ACTIN-RELATED PROTEIN 2/3 COMPLEX SUBUNIT 1"/>
    <property type="match status" value="1"/>
</dbReference>
<evidence type="ECO:0000256" key="2">
    <source>
        <dbReference type="ARBA" id="ARBA00022490"/>
    </source>
</evidence>
<dbReference type="GO" id="GO:0005737">
    <property type="term" value="C:cytoplasm"/>
    <property type="evidence" value="ECO:0007669"/>
    <property type="project" value="UniProtKB-SubCell"/>
</dbReference>
<keyword evidence="2" id="KW-0963">Cytoplasm</keyword>
<evidence type="ECO:0008006" key="8">
    <source>
        <dbReference type="Google" id="ProtNLM"/>
    </source>
</evidence>
<sequence length="279" mass="31837">MLKLSRRQRWVAYRLRSSPSGQGRTNIQSQLFFFYFFFFLNGPTDETIVSIPSASVRIYLHFAIVISALIALCPNNSEVHIYRMSEDKWERVHVLQKKTNLLLVVEQRLSVYATMSKRIIGRSLEPSYLIFVWVSKLVRKRHNSSVTSVAWHPNNVLFVSEKVVIGVGFDCIPMVFAADESGIWSFVRFIGETKTPSSAPKYGSQFSEAFGKFYSQSKYGVNNDGTENSRQRGGIHQNCINCILPLKEPGVSMVRRFSTSGLDGKVVIWDLENQDDLFQ</sequence>
<evidence type="ECO:0000313" key="7">
    <source>
        <dbReference type="Proteomes" id="UP000197138"/>
    </source>
</evidence>
<evidence type="ECO:0000256" key="1">
    <source>
        <dbReference type="ARBA" id="ARBA00004496"/>
    </source>
</evidence>
<organism evidence="6 7">
    <name type="scientific">Punica granatum</name>
    <name type="common">Pomegranate</name>
    <dbReference type="NCBI Taxonomy" id="22663"/>
    <lineage>
        <taxon>Eukaryota</taxon>
        <taxon>Viridiplantae</taxon>
        <taxon>Streptophyta</taxon>
        <taxon>Embryophyta</taxon>
        <taxon>Tracheophyta</taxon>
        <taxon>Spermatophyta</taxon>
        <taxon>Magnoliopsida</taxon>
        <taxon>eudicotyledons</taxon>
        <taxon>Gunneridae</taxon>
        <taxon>Pentapetalae</taxon>
        <taxon>rosids</taxon>
        <taxon>malvids</taxon>
        <taxon>Myrtales</taxon>
        <taxon>Lythraceae</taxon>
        <taxon>Punica</taxon>
    </lineage>
</organism>
<proteinExistence type="predicted"/>
<dbReference type="PANTHER" id="PTHR10709:SF2">
    <property type="entry name" value="ACTIN-RELATED PROTEIN 2_3 COMPLEX SUBUNIT"/>
    <property type="match status" value="1"/>
</dbReference>
<dbReference type="SUPFAM" id="SSF50978">
    <property type="entry name" value="WD40 repeat-like"/>
    <property type="match status" value="1"/>
</dbReference>
<protein>
    <recommendedName>
        <fullName evidence="8">Actin-related protein 2/3 complex subunit 1A-like</fullName>
    </recommendedName>
</protein>
<reference evidence="7" key="1">
    <citation type="journal article" date="2017" name="Plant J.">
        <title>The pomegranate (Punica granatum L.) genome and the genomics of punicalagin biosynthesis.</title>
        <authorList>
            <person name="Qin G."/>
            <person name="Xu C."/>
            <person name="Ming R."/>
            <person name="Tang H."/>
            <person name="Guyot R."/>
            <person name="Kramer E.M."/>
            <person name="Hu Y."/>
            <person name="Yi X."/>
            <person name="Qi Y."/>
            <person name="Xu X."/>
            <person name="Gao Z."/>
            <person name="Pan H."/>
            <person name="Jian J."/>
            <person name="Tian Y."/>
            <person name="Yue Z."/>
            <person name="Xu Y."/>
        </authorList>
    </citation>
    <scope>NUCLEOTIDE SEQUENCE [LARGE SCALE GENOMIC DNA]</scope>
    <source>
        <strain evidence="7">cv. Dabenzi</strain>
    </source>
</reference>
<dbReference type="GO" id="GO:0051015">
    <property type="term" value="F:actin filament binding"/>
    <property type="evidence" value="ECO:0007669"/>
    <property type="project" value="TreeGrafter"/>
</dbReference>
<dbReference type="AlphaFoldDB" id="A0A218X228"/>
<evidence type="ECO:0000256" key="4">
    <source>
        <dbReference type="ARBA" id="ARBA00022737"/>
    </source>
</evidence>
<comment type="caution">
    <text evidence="6">The sequence shown here is derived from an EMBL/GenBank/DDBJ whole genome shotgun (WGS) entry which is preliminary data.</text>
</comment>
<dbReference type="InterPro" id="IPR036322">
    <property type="entry name" value="WD40_repeat_dom_sf"/>
</dbReference>
<dbReference type="Proteomes" id="UP000197138">
    <property type="component" value="Unassembled WGS sequence"/>
</dbReference>
<evidence type="ECO:0000256" key="3">
    <source>
        <dbReference type="ARBA" id="ARBA00022574"/>
    </source>
</evidence>
<keyword evidence="4" id="KW-0677">Repeat</keyword>
<dbReference type="GO" id="GO:0005885">
    <property type="term" value="C:Arp2/3 protein complex"/>
    <property type="evidence" value="ECO:0007669"/>
    <property type="project" value="InterPro"/>
</dbReference>
<dbReference type="EMBL" id="MTKT01002492">
    <property type="protein sequence ID" value="OWM78756.1"/>
    <property type="molecule type" value="Genomic_DNA"/>
</dbReference>
<dbReference type="InterPro" id="IPR017383">
    <property type="entry name" value="ARPC1"/>
</dbReference>
<evidence type="ECO:0000313" key="6">
    <source>
        <dbReference type="EMBL" id="OWM78756.1"/>
    </source>
</evidence>